<sequence length="229" mass="26353">MIDMPLKHAEFEMLDDVELARYAAARNPHAVRTITTRNNQRLFRTAWSVLRNHADAEEVVQEAYLKAFNSLETFNGNSSLSTWLTRIVFNAAIDRRRAIQRRHTEYLQQDIAILEEYQARYEAQSSPRSPESELLRKQFSELLKSVIARLPDEFRSVFVLRDIEGLSVAETADVLQIKEATVKSRLFRARRELRKHLELKFETIASDAIAFAGADCDAMTNRVLAALNI</sequence>
<dbReference type="PANTHER" id="PTHR43133:SF51">
    <property type="entry name" value="RNA POLYMERASE SIGMA FACTOR"/>
    <property type="match status" value="1"/>
</dbReference>
<dbReference type="InterPro" id="IPR014284">
    <property type="entry name" value="RNA_pol_sigma-70_dom"/>
</dbReference>
<evidence type="ECO:0000259" key="8">
    <source>
        <dbReference type="Pfam" id="PF08281"/>
    </source>
</evidence>
<evidence type="ECO:0000256" key="3">
    <source>
        <dbReference type="ARBA" id="ARBA00023082"/>
    </source>
</evidence>
<evidence type="ECO:0000259" key="7">
    <source>
        <dbReference type="Pfam" id="PF04542"/>
    </source>
</evidence>
<dbReference type="NCBIfam" id="TIGR02937">
    <property type="entry name" value="sigma70-ECF"/>
    <property type="match status" value="1"/>
</dbReference>
<proteinExistence type="inferred from homology"/>
<dbReference type="Gene3D" id="1.10.1740.10">
    <property type="match status" value="1"/>
</dbReference>
<keyword evidence="10" id="KW-1185">Reference proteome</keyword>
<evidence type="ECO:0000313" key="9">
    <source>
        <dbReference type="EMBL" id="MBO0333196.1"/>
    </source>
</evidence>
<keyword evidence="3 6" id="KW-0731">Sigma factor</keyword>
<dbReference type="RefSeq" id="WP_207043336.1">
    <property type="nucleotide sequence ID" value="NZ_JAFLNC010000002.1"/>
</dbReference>
<feature type="domain" description="RNA polymerase sigma factor 70 region 4 type 2" evidence="8">
    <location>
        <begin position="141"/>
        <end position="193"/>
    </location>
</feature>
<accession>A0ABS3F3W5</accession>
<dbReference type="SUPFAM" id="SSF88659">
    <property type="entry name" value="Sigma3 and sigma4 domains of RNA polymerase sigma factors"/>
    <property type="match status" value="1"/>
</dbReference>
<protein>
    <recommendedName>
        <fullName evidence="6">RNA polymerase sigma factor</fullName>
    </recommendedName>
</protein>
<dbReference type="Pfam" id="PF04542">
    <property type="entry name" value="Sigma70_r2"/>
    <property type="match status" value="1"/>
</dbReference>
<evidence type="ECO:0000313" key="10">
    <source>
        <dbReference type="Proteomes" id="UP000664761"/>
    </source>
</evidence>
<evidence type="ECO:0000256" key="5">
    <source>
        <dbReference type="ARBA" id="ARBA00023163"/>
    </source>
</evidence>
<dbReference type="InterPro" id="IPR013249">
    <property type="entry name" value="RNA_pol_sigma70_r4_t2"/>
</dbReference>
<dbReference type="SUPFAM" id="SSF88946">
    <property type="entry name" value="Sigma2 domain of RNA polymerase sigma factors"/>
    <property type="match status" value="1"/>
</dbReference>
<dbReference type="Pfam" id="PF08281">
    <property type="entry name" value="Sigma70_r4_2"/>
    <property type="match status" value="1"/>
</dbReference>
<evidence type="ECO:0000256" key="1">
    <source>
        <dbReference type="ARBA" id="ARBA00010641"/>
    </source>
</evidence>
<dbReference type="Proteomes" id="UP000664761">
    <property type="component" value="Unassembled WGS sequence"/>
</dbReference>
<evidence type="ECO:0000256" key="4">
    <source>
        <dbReference type="ARBA" id="ARBA00023125"/>
    </source>
</evidence>
<dbReference type="InterPro" id="IPR039425">
    <property type="entry name" value="RNA_pol_sigma-70-like"/>
</dbReference>
<keyword evidence="4 6" id="KW-0238">DNA-binding</keyword>
<evidence type="ECO:0000256" key="2">
    <source>
        <dbReference type="ARBA" id="ARBA00023015"/>
    </source>
</evidence>
<keyword evidence="2 6" id="KW-0805">Transcription regulation</keyword>
<dbReference type="InterPro" id="IPR036388">
    <property type="entry name" value="WH-like_DNA-bd_sf"/>
</dbReference>
<name>A0ABS3F3W5_9PROT</name>
<evidence type="ECO:0000256" key="6">
    <source>
        <dbReference type="RuleBase" id="RU000716"/>
    </source>
</evidence>
<dbReference type="EMBL" id="JAFLNC010000002">
    <property type="protein sequence ID" value="MBO0333196.1"/>
    <property type="molecule type" value="Genomic_DNA"/>
</dbReference>
<reference evidence="9 10" key="1">
    <citation type="submission" date="2021-03" db="EMBL/GenBank/DDBJ databases">
        <title>Sneathiella sp. CAU 1612 isolated from Kang Won-do.</title>
        <authorList>
            <person name="Kim W."/>
        </authorList>
    </citation>
    <scope>NUCLEOTIDE SEQUENCE [LARGE SCALE GENOMIC DNA]</scope>
    <source>
        <strain evidence="9 10">CAU 1612</strain>
    </source>
</reference>
<dbReference type="Gene3D" id="1.10.10.10">
    <property type="entry name" value="Winged helix-like DNA-binding domain superfamily/Winged helix DNA-binding domain"/>
    <property type="match status" value="1"/>
</dbReference>
<dbReference type="PROSITE" id="PS01063">
    <property type="entry name" value="SIGMA70_ECF"/>
    <property type="match status" value="1"/>
</dbReference>
<dbReference type="InterPro" id="IPR013324">
    <property type="entry name" value="RNA_pol_sigma_r3/r4-like"/>
</dbReference>
<dbReference type="InterPro" id="IPR000838">
    <property type="entry name" value="RNA_pol_sigma70_ECF_CS"/>
</dbReference>
<organism evidence="9 10">
    <name type="scientific">Sneathiella sedimenti</name>
    <dbReference type="NCBI Taxonomy" id="2816034"/>
    <lineage>
        <taxon>Bacteria</taxon>
        <taxon>Pseudomonadati</taxon>
        <taxon>Pseudomonadota</taxon>
        <taxon>Alphaproteobacteria</taxon>
        <taxon>Sneathiellales</taxon>
        <taxon>Sneathiellaceae</taxon>
        <taxon>Sneathiella</taxon>
    </lineage>
</organism>
<comment type="caution">
    <text evidence="9">The sequence shown here is derived from an EMBL/GenBank/DDBJ whole genome shotgun (WGS) entry which is preliminary data.</text>
</comment>
<keyword evidence="5 6" id="KW-0804">Transcription</keyword>
<comment type="similarity">
    <text evidence="1 6">Belongs to the sigma-70 factor family. ECF subfamily.</text>
</comment>
<gene>
    <name evidence="9" type="ORF">J0X12_06215</name>
</gene>
<dbReference type="NCBIfam" id="NF008888">
    <property type="entry name" value="PRK11922.1"/>
    <property type="match status" value="1"/>
</dbReference>
<dbReference type="InterPro" id="IPR007627">
    <property type="entry name" value="RNA_pol_sigma70_r2"/>
</dbReference>
<dbReference type="PANTHER" id="PTHR43133">
    <property type="entry name" value="RNA POLYMERASE ECF-TYPE SIGMA FACTO"/>
    <property type="match status" value="1"/>
</dbReference>
<dbReference type="CDD" id="cd06171">
    <property type="entry name" value="Sigma70_r4"/>
    <property type="match status" value="1"/>
</dbReference>
<feature type="domain" description="RNA polymerase sigma-70 region 2" evidence="7">
    <location>
        <begin position="36"/>
        <end position="101"/>
    </location>
</feature>
<dbReference type="InterPro" id="IPR013325">
    <property type="entry name" value="RNA_pol_sigma_r2"/>
</dbReference>